<dbReference type="OrthoDB" id="2067073at2"/>
<dbReference type="RefSeq" id="WP_002563026.1">
    <property type="nucleotide sequence ID" value="NZ_KB822533.1"/>
</dbReference>
<dbReference type="EMBL" id="AGXC01000001">
    <property type="protein sequence ID" value="EMZ42693.1"/>
    <property type="molecule type" value="Genomic_DNA"/>
</dbReference>
<dbReference type="Pfam" id="PF04448">
    <property type="entry name" value="DUF551"/>
    <property type="match status" value="1"/>
</dbReference>
<accession>N2BVS2</accession>
<evidence type="ECO:0000313" key="2">
    <source>
        <dbReference type="EMBL" id="EMZ42693.1"/>
    </source>
</evidence>
<comment type="caution">
    <text evidence="2">The sequence shown here is derived from an EMBL/GenBank/DDBJ whole genome shotgun (WGS) entry which is preliminary data.</text>
</comment>
<keyword evidence="3" id="KW-1185">Reference proteome</keyword>
<dbReference type="AlphaFoldDB" id="N2BVS2"/>
<name>N2BVS2_9ACTN</name>
<dbReference type="InterPro" id="IPR007539">
    <property type="entry name" value="DUF551"/>
</dbReference>
<dbReference type="Proteomes" id="UP000012651">
    <property type="component" value="Unassembled WGS sequence"/>
</dbReference>
<dbReference type="PATRIC" id="fig|997872.3.peg.243"/>
<feature type="domain" description="DUF551" evidence="1">
    <location>
        <begin position="2"/>
        <end position="66"/>
    </location>
</feature>
<evidence type="ECO:0000259" key="1">
    <source>
        <dbReference type="Pfam" id="PF04448"/>
    </source>
</evidence>
<sequence>MEWIPVSEKLPKDDAPVLITIAVNNSIMAMGVPGHIAFYDCDCGWQYTGGMSVGYPVVAWVPLPEPYEVE</sequence>
<proteinExistence type="predicted"/>
<protein>
    <recommendedName>
        <fullName evidence="1">DUF551 domain-containing protein</fullName>
    </recommendedName>
</protein>
<organism evidence="2 3">
    <name type="scientific">Atopobium minutum 10063974</name>
    <dbReference type="NCBI Taxonomy" id="997872"/>
    <lineage>
        <taxon>Bacteria</taxon>
        <taxon>Bacillati</taxon>
        <taxon>Actinomycetota</taxon>
        <taxon>Coriobacteriia</taxon>
        <taxon>Coriobacteriales</taxon>
        <taxon>Atopobiaceae</taxon>
        <taxon>Atopobium</taxon>
    </lineage>
</organism>
<evidence type="ECO:0000313" key="3">
    <source>
        <dbReference type="Proteomes" id="UP000012651"/>
    </source>
</evidence>
<dbReference type="HOGENOM" id="CLU_2749040_0_0_11"/>
<gene>
    <name evidence="2" type="ORF">HMPREF1091_00251</name>
</gene>
<reference evidence="2 3" key="1">
    <citation type="submission" date="2013-03" db="EMBL/GenBank/DDBJ databases">
        <title>The Genome Sequence of Atopobium minutum 10063974.</title>
        <authorList>
            <consortium name="The Broad Institute Genome Sequencing Platform"/>
            <person name="Earl A."/>
            <person name="Ward D."/>
            <person name="Feldgarden M."/>
            <person name="Gevers D."/>
            <person name="Lambert T."/>
            <person name="Marvaud J.-C."/>
            <person name="Courvalin P."/>
            <person name="Walker B."/>
            <person name="Young S.K."/>
            <person name="Zeng Q."/>
            <person name="Gargeya S."/>
            <person name="Fitzgerald M."/>
            <person name="Haas B."/>
            <person name="Abouelleil A."/>
            <person name="Alvarado L."/>
            <person name="Arachchi H.M."/>
            <person name="Berlin A.M."/>
            <person name="Chapman S.B."/>
            <person name="Dewar J."/>
            <person name="Goldberg J."/>
            <person name="Griggs A."/>
            <person name="Gujja S."/>
            <person name="Hansen M."/>
            <person name="Howarth C."/>
            <person name="Imamovic A."/>
            <person name="Larimer J."/>
            <person name="McCowan C."/>
            <person name="Murphy C."/>
            <person name="Neiman D."/>
            <person name="Pearson M."/>
            <person name="Priest M."/>
            <person name="Roberts A."/>
            <person name="Saif S."/>
            <person name="Shea T."/>
            <person name="Sisk P."/>
            <person name="Sykes S."/>
            <person name="Wortman J."/>
            <person name="Nusbaum C."/>
            <person name="Birren B."/>
        </authorList>
    </citation>
    <scope>NUCLEOTIDE SEQUENCE [LARGE SCALE GENOMIC DNA]</scope>
    <source>
        <strain evidence="2 3">10063974</strain>
    </source>
</reference>